<comment type="caution">
    <text evidence="1">The sequence shown here is derived from an EMBL/GenBank/DDBJ whole genome shotgun (WGS) entry which is preliminary data.</text>
</comment>
<gene>
    <name evidence="1" type="ORF">H8744_05995</name>
</gene>
<organism evidence="1 2">
    <name type="scientific">Jilunia laotingensis</name>
    <dbReference type="NCBI Taxonomy" id="2763675"/>
    <lineage>
        <taxon>Bacteria</taxon>
        <taxon>Pseudomonadati</taxon>
        <taxon>Bacteroidota</taxon>
        <taxon>Bacteroidia</taxon>
        <taxon>Bacteroidales</taxon>
        <taxon>Bacteroidaceae</taxon>
        <taxon>Jilunia</taxon>
    </lineage>
</organism>
<reference evidence="1" key="1">
    <citation type="submission" date="2020-08" db="EMBL/GenBank/DDBJ databases">
        <title>Genome public.</title>
        <authorList>
            <person name="Liu C."/>
            <person name="Sun Q."/>
        </authorList>
    </citation>
    <scope>NUCLEOTIDE SEQUENCE</scope>
    <source>
        <strain evidence="1">N12</strain>
    </source>
</reference>
<evidence type="ECO:0000313" key="2">
    <source>
        <dbReference type="Proteomes" id="UP000651085"/>
    </source>
</evidence>
<sequence>MFCFVFENCATSKWKKELVSEGNTVNAINNAITDFLNTSKLSKKDTVFSLKVTDAGNGILVIGIIGAVNKIYPTDKNKVGAFDEFFPTRYIIRDEKLFYWNDTTQVITQEMISTLERFDQIDFNWSKEYILPPLIIDDGKEGMVYYFCENDLRNYKKNGSGTIRQHYDPPKLNCKKKSKKKN</sequence>
<protein>
    <submittedName>
        <fullName evidence="1">Uncharacterized protein</fullName>
    </submittedName>
</protein>
<evidence type="ECO:0000313" key="1">
    <source>
        <dbReference type="EMBL" id="MBC8592810.1"/>
    </source>
</evidence>
<name>A0A926F6K3_9BACT</name>
<dbReference type="EMBL" id="JACRTF010000001">
    <property type="protein sequence ID" value="MBC8592810.1"/>
    <property type="molecule type" value="Genomic_DNA"/>
</dbReference>
<proteinExistence type="predicted"/>
<keyword evidence="2" id="KW-1185">Reference proteome</keyword>
<accession>A0A926F6K3</accession>
<dbReference type="AlphaFoldDB" id="A0A926F6K3"/>
<dbReference type="Proteomes" id="UP000651085">
    <property type="component" value="Unassembled WGS sequence"/>
</dbReference>